<dbReference type="GO" id="GO:0005634">
    <property type="term" value="C:nucleus"/>
    <property type="evidence" value="ECO:0007669"/>
    <property type="project" value="TreeGrafter"/>
</dbReference>
<sequence>MDKLEKYYTDFVRPPLAPIYRPTAEEFTDPIAYVAKIKPEAEKYGVVKIVPPSNFVLTFAINGSTFETTPRAQKLNEIGASIGEKIAFLEKLPISGAFRVSIWTLSSSRRSTSICTAFTLFVLYLGTK</sequence>
<dbReference type="GO" id="GO:0006355">
    <property type="term" value="P:regulation of DNA-templated transcription"/>
    <property type="evidence" value="ECO:0007669"/>
    <property type="project" value="TreeGrafter"/>
</dbReference>
<evidence type="ECO:0000313" key="4">
    <source>
        <dbReference type="EMBL" id="CAJ0587847.1"/>
    </source>
</evidence>
<keyword evidence="5" id="KW-1185">Reference proteome</keyword>
<dbReference type="PROSITE" id="PS51183">
    <property type="entry name" value="JMJN"/>
    <property type="match status" value="1"/>
</dbReference>
<name>A0AA36DK36_9BILA</name>
<organism evidence="4 5">
    <name type="scientific">Mesorhabditis spiculigera</name>
    <dbReference type="NCBI Taxonomy" id="96644"/>
    <lineage>
        <taxon>Eukaryota</taxon>
        <taxon>Metazoa</taxon>
        <taxon>Ecdysozoa</taxon>
        <taxon>Nematoda</taxon>
        <taxon>Chromadorea</taxon>
        <taxon>Rhabditida</taxon>
        <taxon>Rhabditina</taxon>
        <taxon>Rhabditomorpha</taxon>
        <taxon>Rhabditoidea</taxon>
        <taxon>Rhabditidae</taxon>
        <taxon>Mesorhabditinae</taxon>
        <taxon>Mesorhabditis</taxon>
    </lineage>
</organism>
<evidence type="ECO:0000256" key="1">
    <source>
        <dbReference type="ARBA" id="ARBA00022723"/>
    </source>
</evidence>
<evidence type="ECO:0000259" key="3">
    <source>
        <dbReference type="PROSITE" id="PS51183"/>
    </source>
</evidence>
<feature type="non-terminal residue" evidence="4">
    <location>
        <position position="128"/>
    </location>
</feature>
<dbReference type="GO" id="GO:0046872">
    <property type="term" value="F:metal ion binding"/>
    <property type="evidence" value="ECO:0007669"/>
    <property type="project" value="UniProtKB-KW"/>
</dbReference>
<dbReference type="InterPro" id="IPR003349">
    <property type="entry name" value="JmjN"/>
</dbReference>
<dbReference type="PANTHER" id="PTHR10694:SF33">
    <property type="entry name" value="LYSINE-SPECIFIC DEMETHYLASE 5"/>
    <property type="match status" value="1"/>
</dbReference>
<reference evidence="4" key="1">
    <citation type="submission" date="2023-06" db="EMBL/GenBank/DDBJ databases">
        <authorList>
            <person name="Delattre M."/>
        </authorList>
    </citation>
    <scope>NUCLEOTIDE SEQUENCE</scope>
    <source>
        <strain evidence="4">AF72</strain>
    </source>
</reference>
<keyword evidence="1" id="KW-0479">Metal-binding</keyword>
<dbReference type="Proteomes" id="UP001177023">
    <property type="component" value="Unassembled WGS sequence"/>
</dbReference>
<keyword evidence="2" id="KW-0408">Iron</keyword>
<dbReference type="Gene3D" id="2.60.120.650">
    <property type="entry name" value="Cupin"/>
    <property type="match status" value="1"/>
</dbReference>
<evidence type="ECO:0000256" key="2">
    <source>
        <dbReference type="ARBA" id="ARBA00023004"/>
    </source>
</evidence>
<dbReference type="SMART" id="SM00545">
    <property type="entry name" value="JmjN"/>
    <property type="match status" value="1"/>
</dbReference>
<dbReference type="EMBL" id="CATQJA010002710">
    <property type="protein sequence ID" value="CAJ0587847.1"/>
    <property type="molecule type" value="Genomic_DNA"/>
</dbReference>
<proteinExistence type="predicted"/>
<dbReference type="AlphaFoldDB" id="A0AA36DK36"/>
<evidence type="ECO:0000313" key="5">
    <source>
        <dbReference type="Proteomes" id="UP001177023"/>
    </source>
</evidence>
<protein>
    <recommendedName>
        <fullName evidence="3">JmjN domain-containing protein</fullName>
    </recommendedName>
</protein>
<comment type="caution">
    <text evidence="4">The sequence shown here is derived from an EMBL/GenBank/DDBJ whole genome shotgun (WGS) entry which is preliminary data.</text>
</comment>
<dbReference type="PANTHER" id="PTHR10694">
    <property type="entry name" value="LYSINE-SPECIFIC DEMETHYLASE"/>
    <property type="match status" value="1"/>
</dbReference>
<dbReference type="GO" id="GO:0034647">
    <property type="term" value="F:histone H3K4me/H3K4me2/H3K4me3 demethylase activity"/>
    <property type="evidence" value="ECO:0007669"/>
    <property type="project" value="TreeGrafter"/>
</dbReference>
<dbReference type="GO" id="GO:0000785">
    <property type="term" value="C:chromatin"/>
    <property type="evidence" value="ECO:0007669"/>
    <property type="project" value="TreeGrafter"/>
</dbReference>
<accession>A0AA36DK36</accession>
<gene>
    <name evidence="4" type="ORF">MSPICULIGERA_LOCUS25800</name>
</gene>
<dbReference type="Pfam" id="PF02375">
    <property type="entry name" value="JmjN"/>
    <property type="match status" value="1"/>
</dbReference>
<feature type="domain" description="JmjN" evidence="3">
    <location>
        <begin position="17"/>
        <end position="58"/>
    </location>
</feature>